<dbReference type="InterPro" id="IPR050613">
    <property type="entry name" value="Sec_Metabolite_Reg"/>
</dbReference>
<dbReference type="InterPro" id="IPR007219">
    <property type="entry name" value="XnlR_reg_dom"/>
</dbReference>
<dbReference type="InterPro" id="IPR001138">
    <property type="entry name" value="Zn2Cys6_DnaBD"/>
</dbReference>
<feature type="compositionally biased region" description="Polar residues" evidence="4">
    <location>
        <begin position="90"/>
        <end position="101"/>
    </location>
</feature>
<protein>
    <submittedName>
        <fullName evidence="6">Fungal-specific transcription factor</fullName>
    </submittedName>
</protein>
<name>A0AA40AF03_9PEZI</name>
<dbReference type="GO" id="GO:0000981">
    <property type="term" value="F:DNA-binding transcription factor activity, RNA polymerase II-specific"/>
    <property type="evidence" value="ECO:0007669"/>
    <property type="project" value="InterPro"/>
</dbReference>
<evidence type="ECO:0000256" key="2">
    <source>
        <dbReference type="ARBA" id="ARBA00022723"/>
    </source>
</evidence>
<accession>A0AA40AF03</accession>
<dbReference type="Gene3D" id="4.10.240.10">
    <property type="entry name" value="Zn(2)-C6 fungal-type DNA-binding domain"/>
    <property type="match status" value="1"/>
</dbReference>
<dbReference type="PANTHER" id="PTHR31001">
    <property type="entry name" value="UNCHARACTERIZED TRANSCRIPTIONAL REGULATORY PROTEIN"/>
    <property type="match status" value="1"/>
</dbReference>
<dbReference type="PROSITE" id="PS50048">
    <property type="entry name" value="ZN2_CY6_FUNGAL_2"/>
    <property type="match status" value="1"/>
</dbReference>
<keyword evidence="3" id="KW-0539">Nucleus</keyword>
<feature type="compositionally biased region" description="Basic residues" evidence="4">
    <location>
        <begin position="38"/>
        <end position="59"/>
    </location>
</feature>
<feature type="region of interest" description="Disordered" evidence="4">
    <location>
        <begin position="194"/>
        <end position="220"/>
    </location>
</feature>
<dbReference type="InterPro" id="IPR036864">
    <property type="entry name" value="Zn2-C6_fun-type_DNA-bd_sf"/>
</dbReference>
<evidence type="ECO:0000313" key="6">
    <source>
        <dbReference type="EMBL" id="KAK0714600.1"/>
    </source>
</evidence>
<evidence type="ECO:0000256" key="4">
    <source>
        <dbReference type="SAM" id="MobiDB-lite"/>
    </source>
</evidence>
<sequence>MNVIKPESPPGQQVATPTSLTPNSAVTSTIYASSGLHQHPHHHHYHHHHHHHNAVHRYQNRSDATTAALPHDAGDTRRPERRRYDDESYSEQYGEQYSPGSSLGGHYRRHGEHQRSESAGNGSIISNTDSSTASPTTEPERKKQKRNKPTLSCFECVERKTKCDRGRPHCLACIKRQTNCKYALVANLLEETTRASTSRRMTKPPKKRPGGHRSSIPNVADRGFNTGRINSLASIAVATSTGLLSNVPYSAPGSSNVFGIGSEHPFANYWTCKGGMTEVVSVLPDQVQADILLNRYFECVDPVYPMLHQQTFYAEYAHFWSLDKADKDRADPAFVALIFVMLALGTQFVTTTSPTERKSTAEFYASASNQALRLSSYLSNASICSIQAMVLITYFLINDNHASDGWAFGGVLMRQAYAMGLHRDPNIVAPDTSAFEKQQRRKVWQAVLLQDTFLTVLLSLPPSATHTDVSVDDLVEDNLSIASDDPTDMAYIRGSWTLANLVQDTICNPRSLDVPICTTARQKSKLVADFRAVYRAFPDTFRSWDADSLAQLAQTNKRVVRQTLFLSSNYFHNLMLVHASESAEVPVHIRGTLEAAHDAMSAFFALFALFEAEARVWWVFNHRAFLEALCIGNVLKDVAKEPGSEENIAKDPLFVRAKSDIHRMVQIMQSMGRGEQGSETARTRVQVLNEFLL</sequence>
<dbReference type="PANTHER" id="PTHR31001:SF81">
    <property type="entry name" value="ZN(II)2CYS6 TRANSCRIPTION FACTOR"/>
    <property type="match status" value="1"/>
</dbReference>
<evidence type="ECO:0000256" key="3">
    <source>
        <dbReference type="ARBA" id="ARBA00023242"/>
    </source>
</evidence>
<feature type="region of interest" description="Disordered" evidence="4">
    <location>
        <begin position="36"/>
        <end position="148"/>
    </location>
</feature>
<proteinExistence type="predicted"/>
<evidence type="ECO:0000259" key="5">
    <source>
        <dbReference type="PROSITE" id="PS50048"/>
    </source>
</evidence>
<dbReference type="SMART" id="SM00066">
    <property type="entry name" value="GAL4"/>
    <property type="match status" value="1"/>
</dbReference>
<feature type="compositionally biased region" description="Basic and acidic residues" evidence="4">
    <location>
        <begin position="72"/>
        <end position="86"/>
    </location>
</feature>
<feature type="domain" description="Zn(2)-C6 fungal-type" evidence="5">
    <location>
        <begin position="152"/>
        <end position="182"/>
    </location>
</feature>
<reference evidence="6" key="1">
    <citation type="submission" date="2023-06" db="EMBL/GenBank/DDBJ databases">
        <title>Genome-scale phylogeny and comparative genomics of the fungal order Sordariales.</title>
        <authorList>
            <consortium name="Lawrence Berkeley National Laboratory"/>
            <person name="Hensen N."/>
            <person name="Bonometti L."/>
            <person name="Westerberg I."/>
            <person name="Brannstrom I.O."/>
            <person name="Guillou S."/>
            <person name="Cros-Aarteil S."/>
            <person name="Calhoun S."/>
            <person name="Haridas S."/>
            <person name="Kuo A."/>
            <person name="Mondo S."/>
            <person name="Pangilinan J."/>
            <person name="Riley R."/>
            <person name="Labutti K."/>
            <person name="Andreopoulos B."/>
            <person name="Lipzen A."/>
            <person name="Chen C."/>
            <person name="Yanf M."/>
            <person name="Daum C."/>
            <person name="Ng V."/>
            <person name="Clum A."/>
            <person name="Steindorff A."/>
            <person name="Ohm R."/>
            <person name="Martin F."/>
            <person name="Silar P."/>
            <person name="Natvig D."/>
            <person name="Lalanne C."/>
            <person name="Gautier V."/>
            <person name="Ament-Velasquez S.L."/>
            <person name="Kruys A."/>
            <person name="Hutchinson M.I."/>
            <person name="Powell A.J."/>
            <person name="Barry K."/>
            <person name="Miller A.N."/>
            <person name="Grigoriev I.V."/>
            <person name="Debuchy R."/>
            <person name="Gladieux P."/>
            <person name="Thoren M.H."/>
            <person name="Johannesson H."/>
        </authorList>
    </citation>
    <scope>NUCLEOTIDE SEQUENCE</scope>
    <source>
        <strain evidence="6">SMH4607-1</strain>
    </source>
</reference>
<keyword evidence="2" id="KW-0479">Metal-binding</keyword>
<dbReference type="GO" id="GO:0005634">
    <property type="term" value="C:nucleus"/>
    <property type="evidence" value="ECO:0007669"/>
    <property type="project" value="UniProtKB-SubCell"/>
</dbReference>
<feature type="region of interest" description="Disordered" evidence="4">
    <location>
        <begin position="1"/>
        <end position="24"/>
    </location>
</feature>
<dbReference type="GO" id="GO:0008270">
    <property type="term" value="F:zinc ion binding"/>
    <property type="evidence" value="ECO:0007669"/>
    <property type="project" value="InterPro"/>
</dbReference>
<dbReference type="SMART" id="SM00906">
    <property type="entry name" value="Fungal_trans"/>
    <property type="match status" value="1"/>
</dbReference>
<comment type="caution">
    <text evidence="6">The sequence shown here is derived from an EMBL/GenBank/DDBJ whole genome shotgun (WGS) entry which is preliminary data.</text>
</comment>
<evidence type="ECO:0000256" key="1">
    <source>
        <dbReference type="ARBA" id="ARBA00004123"/>
    </source>
</evidence>
<comment type="subcellular location">
    <subcellularLocation>
        <location evidence="1">Nucleus</location>
    </subcellularLocation>
</comment>
<feature type="compositionally biased region" description="Polar residues" evidence="4">
    <location>
        <begin position="117"/>
        <end position="137"/>
    </location>
</feature>
<dbReference type="AlphaFoldDB" id="A0AA40AF03"/>
<gene>
    <name evidence="6" type="ORF">B0H67DRAFT_600470</name>
</gene>
<dbReference type="GO" id="GO:0006351">
    <property type="term" value="P:DNA-templated transcription"/>
    <property type="evidence" value="ECO:0007669"/>
    <property type="project" value="InterPro"/>
</dbReference>
<dbReference type="SUPFAM" id="SSF57701">
    <property type="entry name" value="Zn2/Cys6 DNA-binding domain"/>
    <property type="match status" value="1"/>
</dbReference>
<keyword evidence="7" id="KW-1185">Reference proteome</keyword>
<dbReference type="EMBL" id="JAUKUA010000004">
    <property type="protein sequence ID" value="KAK0714600.1"/>
    <property type="molecule type" value="Genomic_DNA"/>
</dbReference>
<feature type="compositionally biased region" description="Polar residues" evidence="4">
    <location>
        <begin position="10"/>
        <end position="24"/>
    </location>
</feature>
<dbReference type="Proteomes" id="UP001172102">
    <property type="component" value="Unassembled WGS sequence"/>
</dbReference>
<dbReference type="Pfam" id="PF04082">
    <property type="entry name" value="Fungal_trans"/>
    <property type="match status" value="1"/>
</dbReference>
<evidence type="ECO:0000313" key="7">
    <source>
        <dbReference type="Proteomes" id="UP001172102"/>
    </source>
</evidence>
<dbReference type="CDD" id="cd12148">
    <property type="entry name" value="fungal_TF_MHR"/>
    <property type="match status" value="1"/>
</dbReference>
<organism evidence="6 7">
    <name type="scientific">Lasiosphaeris hirsuta</name>
    <dbReference type="NCBI Taxonomy" id="260670"/>
    <lineage>
        <taxon>Eukaryota</taxon>
        <taxon>Fungi</taxon>
        <taxon>Dikarya</taxon>
        <taxon>Ascomycota</taxon>
        <taxon>Pezizomycotina</taxon>
        <taxon>Sordariomycetes</taxon>
        <taxon>Sordariomycetidae</taxon>
        <taxon>Sordariales</taxon>
        <taxon>Lasiosphaeriaceae</taxon>
        <taxon>Lasiosphaeris</taxon>
    </lineage>
</organism>
<dbReference type="GO" id="GO:0003677">
    <property type="term" value="F:DNA binding"/>
    <property type="evidence" value="ECO:0007669"/>
    <property type="project" value="InterPro"/>
</dbReference>
<dbReference type="CDD" id="cd00067">
    <property type="entry name" value="GAL4"/>
    <property type="match status" value="1"/>
</dbReference>
<dbReference type="Pfam" id="PF00172">
    <property type="entry name" value="Zn_clus"/>
    <property type="match status" value="1"/>
</dbReference>
<feature type="compositionally biased region" description="Basic residues" evidence="4">
    <location>
        <begin position="200"/>
        <end position="211"/>
    </location>
</feature>